<dbReference type="Ensembl" id="ENSAMXT00000036371.1">
    <property type="protein sequence ID" value="ENSAMXP00000029409.1"/>
    <property type="gene ID" value="ENSAMXG00000036973.1"/>
</dbReference>
<protein>
    <submittedName>
        <fullName evidence="2">Uncharacterized protein</fullName>
    </submittedName>
</protein>
<name>A0A3B1IJI8_ASTMX</name>
<keyword evidence="1" id="KW-1133">Transmembrane helix</keyword>
<keyword evidence="1" id="KW-0812">Transmembrane</keyword>
<keyword evidence="1" id="KW-0472">Membrane</keyword>
<feature type="transmembrane region" description="Helical" evidence="1">
    <location>
        <begin position="6"/>
        <end position="24"/>
    </location>
</feature>
<reference evidence="2" key="3">
    <citation type="submission" date="2025-08" db="UniProtKB">
        <authorList>
            <consortium name="Ensembl"/>
        </authorList>
    </citation>
    <scope>IDENTIFICATION</scope>
</reference>
<evidence type="ECO:0000256" key="1">
    <source>
        <dbReference type="SAM" id="Phobius"/>
    </source>
</evidence>
<accession>A0A3B1IJI8</accession>
<dbReference type="Bgee" id="ENSAMXG00000036973">
    <property type="expression patterns" value="Expressed in olfactory epithelium"/>
</dbReference>
<reference evidence="2" key="4">
    <citation type="submission" date="2025-09" db="UniProtKB">
        <authorList>
            <consortium name="Ensembl"/>
        </authorList>
    </citation>
    <scope>IDENTIFICATION</scope>
</reference>
<reference evidence="3" key="2">
    <citation type="journal article" date="2014" name="Nat. Commun.">
        <title>The cavefish genome reveals candidate genes for eye loss.</title>
        <authorList>
            <person name="McGaugh S.E."/>
            <person name="Gross J.B."/>
            <person name="Aken B."/>
            <person name="Blin M."/>
            <person name="Borowsky R."/>
            <person name="Chalopin D."/>
            <person name="Hinaux H."/>
            <person name="Jeffery W.R."/>
            <person name="Keene A."/>
            <person name="Ma L."/>
            <person name="Minx P."/>
            <person name="Murphy D."/>
            <person name="O'Quin K.E."/>
            <person name="Retaux S."/>
            <person name="Rohner N."/>
            <person name="Searle S.M."/>
            <person name="Stahl B.A."/>
            <person name="Tabin C."/>
            <person name="Volff J.N."/>
            <person name="Yoshizawa M."/>
            <person name="Warren W.C."/>
        </authorList>
    </citation>
    <scope>NUCLEOTIDE SEQUENCE [LARGE SCALE GENOMIC DNA]</scope>
    <source>
        <strain evidence="3">female</strain>
    </source>
</reference>
<reference evidence="3" key="1">
    <citation type="submission" date="2013-03" db="EMBL/GenBank/DDBJ databases">
        <authorList>
            <person name="Jeffery W."/>
            <person name="Warren W."/>
            <person name="Wilson R.K."/>
        </authorList>
    </citation>
    <scope>NUCLEOTIDE SEQUENCE</scope>
    <source>
        <strain evidence="3">female</strain>
    </source>
</reference>
<dbReference type="Proteomes" id="UP000018467">
    <property type="component" value="Unassembled WGS sequence"/>
</dbReference>
<keyword evidence="3" id="KW-1185">Reference proteome</keyword>
<sequence>MYIDLFVIPLFVCLFTYYSLKSVLPAFTSASRLLLFVTISNMNKCFLFVFSLKDRISALAHEYSYSTAAENTANQFKIRIRNQNSASSWFQNLLLLVITGFVLFRVKFVLFLYYLSNIVALWYKKDSDWN</sequence>
<proteinExistence type="predicted"/>
<dbReference type="AlphaFoldDB" id="A0A3B1IJI8"/>
<evidence type="ECO:0000313" key="3">
    <source>
        <dbReference type="Proteomes" id="UP000018467"/>
    </source>
</evidence>
<dbReference type="InParanoid" id="A0A3B1IJI8"/>
<feature type="transmembrane region" description="Helical" evidence="1">
    <location>
        <begin position="93"/>
        <end position="115"/>
    </location>
</feature>
<evidence type="ECO:0000313" key="2">
    <source>
        <dbReference type="Ensembl" id="ENSAMXP00000029409.1"/>
    </source>
</evidence>
<organism evidence="2 3">
    <name type="scientific">Astyanax mexicanus</name>
    <name type="common">Blind cave fish</name>
    <name type="synonym">Astyanax fasciatus mexicanus</name>
    <dbReference type="NCBI Taxonomy" id="7994"/>
    <lineage>
        <taxon>Eukaryota</taxon>
        <taxon>Metazoa</taxon>
        <taxon>Chordata</taxon>
        <taxon>Craniata</taxon>
        <taxon>Vertebrata</taxon>
        <taxon>Euteleostomi</taxon>
        <taxon>Actinopterygii</taxon>
        <taxon>Neopterygii</taxon>
        <taxon>Teleostei</taxon>
        <taxon>Ostariophysi</taxon>
        <taxon>Characiformes</taxon>
        <taxon>Characoidei</taxon>
        <taxon>Acestrorhamphidae</taxon>
        <taxon>Acestrorhamphinae</taxon>
        <taxon>Astyanax</taxon>
    </lineage>
</organism>